<proteinExistence type="predicted"/>
<dbReference type="AlphaFoldDB" id="A0A1I3RH67"/>
<dbReference type="InterPro" id="IPR050832">
    <property type="entry name" value="Bact_Acetyltransf"/>
</dbReference>
<dbReference type="Pfam" id="PF13508">
    <property type="entry name" value="Acetyltransf_7"/>
    <property type="match status" value="1"/>
</dbReference>
<name>A0A1I3RH67_9RHOB</name>
<organism evidence="4 5">
    <name type="scientific">Celeribacter halophilus</name>
    <dbReference type="NCBI Taxonomy" id="576117"/>
    <lineage>
        <taxon>Bacteria</taxon>
        <taxon>Pseudomonadati</taxon>
        <taxon>Pseudomonadota</taxon>
        <taxon>Alphaproteobacteria</taxon>
        <taxon>Rhodobacterales</taxon>
        <taxon>Roseobacteraceae</taxon>
        <taxon>Celeribacter</taxon>
    </lineage>
</organism>
<dbReference type="Proteomes" id="UP000183299">
    <property type="component" value="Unassembled WGS sequence"/>
</dbReference>
<dbReference type="OrthoDB" id="281808at2"/>
<dbReference type="GO" id="GO:0016747">
    <property type="term" value="F:acyltransferase activity, transferring groups other than amino-acyl groups"/>
    <property type="evidence" value="ECO:0007669"/>
    <property type="project" value="InterPro"/>
</dbReference>
<dbReference type="RefSeq" id="WP_074914062.1">
    <property type="nucleotide sequence ID" value="NZ_FORY01000005.1"/>
</dbReference>
<dbReference type="STRING" id="576117.SAMN04488138_10569"/>
<dbReference type="InterPro" id="IPR016181">
    <property type="entry name" value="Acyl_CoA_acyltransferase"/>
</dbReference>
<dbReference type="SUPFAM" id="SSF55729">
    <property type="entry name" value="Acyl-CoA N-acyltransferases (Nat)"/>
    <property type="match status" value="1"/>
</dbReference>
<dbReference type="CDD" id="cd04301">
    <property type="entry name" value="NAT_SF"/>
    <property type="match status" value="1"/>
</dbReference>
<dbReference type="EMBL" id="FORY01000005">
    <property type="protein sequence ID" value="SFJ45182.1"/>
    <property type="molecule type" value="Genomic_DNA"/>
</dbReference>
<sequence>MQTTSQIKLCLAETRDAEDVARLVAASFAQYTPLIGKPPAPVLYDYAALVATGRVWLAVAGEELRGMIYSYAQEDGAVMLDVLAVSEAARGQGLAKRLVGQVENGARAEGARLVRVYTNAVMAGPQVLYPRLGYKETHRGESDGYMRIHYEKRL</sequence>
<evidence type="ECO:0000259" key="3">
    <source>
        <dbReference type="PROSITE" id="PS51186"/>
    </source>
</evidence>
<dbReference type="InterPro" id="IPR000182">
    <property type="entry name" value="GNAT_dom"/>
</dbReference>
<dbReference type="PANTHER" id="PTHR43877">
    <property type="entry name" value="AMINOALKYLPHOSPHONATE N-ACETYLTRANSFERASE-RELATED-RELATED"/>
    <property type="match status" value="1"/>
</dbReference>
<protein>
    <submittedName>
        <fullName evidence="4">Acetyltransferase (GNAT) domain-containing protein</fullName>
    </submittedName>
</protein>
<accession>A0A1I3RH67</accession>
<evidence type="ECO:0000256" key="1">
    <source>
        <dbReference type="ARBA" id="ARBA00022679"/>
    </source>
</evidence>
<evidence type="ECO:0000313" key="4">
    <source>
        <dbReference type="EMBL" id="SFJ45182.1"/>
    </source>
</evidence>
<evidence type="ECO:0000256" key="2">
    <source>
        <dbReference type="ARBA" id="ARBA00023315"/>
    </source>
</evidence>
<keyword evidence="1 4" id="KW-0808">Transferase</keyword>
<keyword evidence="2" id="KW-0012">Acyltransferase</keyword>
<dbReference type="PROSITE" id="PS51186">
    <property type="entry name" value="GNAT"/>
    <property type="match status" value="1"/>
</dbReference>
<gene>
    <name evidence="4" type="ORF">SAMN04488138_10569</name>
</gene>
<dbReference type="GeneID" id="98664737"/>
<dbReference type="Gene3D" id="3.40.630.30">
    <property type="match status" value="1"/>
</dbReference>
<feature type="domain" description="N-acetyltransferase" evidence="3">
    <location>
        <begin position="7"/>
        <end position="154"/>
    </location>
</feature>
<keyword evidence="5" id="KW-1185">Reference proteome</keyword>
<evidence type="ECO:0000313" key="5">
    <source>
        <dbReference type="Proteomes" id="UP000183299"/>
    </source>
</evidence>
<reference evidence="4 5" key="1">
    <citation type="submission" date="2016-10" db="EMBL/GenBank/DDBJ databases">
        <authorList>
            <person name="de Groot N.N."/>
        </authorList>
    </citation>
    <scope>NUCLEOTIDE SEQUENCE [LARGE SCALE GENOMIC DNA]</scope>
    <source>
        <strain evidence="4 5">CGMCC 1.8891</strain>
    </source>
</reference>